<organism evidence="1 2">
    <name type="scientific">[Clostridium] symbiosum ATCC 14940</name>
    <dbReference type="NCBI Taxonomy" id="411472"/>
    <lineage>
        <taxon>Bacteria</taxon>
        <taxon>Bacillati</taxon>
        <taxon>Bacillota</taxon>
        <taxon>Clostridia</taxon>
        <taxon>Lachnospirales</taxon>
        <taxon>Lachnospiraceae</taxon>
        <taxon>Otoolea</taxon>
    </lineage>
</organism>
<evidence type="ECO:0000313" key="1">
    <source>
        <dbReference type="EMBL" id="ERI78472.1"/>
    </source>
</evidence>
<sequence>MSVHQLTVFALDIHKTRAEEKIFQLPVFSLFCFISVSSICN</sequence>
<accession>A0ABC9TZU0</accession>
<name>A0ABC9TZU0_CLOSY</name>
<gene>
    <name evidence="1" type="ORF">CLOSYM_01466</name>
</gene>
<protein>
    <submittedName>
        <fullName evidence="1">Uncharacterized protein</fullName>
    </submittedName>
</protein>
<reference evidence="1 2" key="1">
    <citation type="submission" date="2013-07" db="EMBL/GenBank/DDBJ databases">
        <authorList>
            <person name="Weinstock G."/>
            <person name="Sodergren E."/>
            <person name="Wylie T."/>
            <person name="Fulton L."/>
            <person name="Fulton R."/>
            <person name="Fronick C."/>
            <person name="O'Laughlin M."/>
            <person name="Godfrey J."/>
            <person name="Miner T."/>
            <person name="Herter B."/>
            <person name="Appelbaum E."/>
            <person name="Cordes M."/>
            <person name="Lek S."/>
            <person name="Wollam A."/>
            <person name="Pepin K.H."/>
            <person name="Palsikar V.B."/>
            <person name="Mitreva M."/>
            <person name="Wilson R.K."/>
        </authorList>
    </citation>
    <scope>NUCLEOTIDE SEQUENCE [LARGE SCALE GENOMIC DNA]</scope>
    <source>
        <strain evidence="1 2">ATCC 14940</strain>
    </source>
</reference>
<proteinExistence type="predicted"/>
<comment type="caution">
    <text evidence="1">The sequence shown here is derived from an EMBL/GenBank/DDBJ whole genome shotgun (WGS) entry which is preliminary data.</text>
</comment>
<dbReference type="Proteomes" id="UP000016491">
    <property type="component" value="Unassembled WGS sequence"/>
</dbReference>
<dbReference type="EMBL" id="AWSU01000119">
    <property type="protein sequence ID" value="ERI78472.1"/>
    <property type="molecule type" value="Genomic_DNA"/>
</dbReference>
<evidence type="ECO:0000313" key="2">
    <source>
        <dbReference type="Proteomes" id="UP000016491"/>
    </source>
</evidence>
<dbReference type="AlphaFoldDB" id="A0ABC9TZU0"/>